<comment type="function">
    <text evidence="1">Confers resistance to late blight (Phytophthora infestans) races carrying the avirulence gene Avr1. Resistance proteins guard the plant against pathogens that contain an appropriate avirulence protein via an indirect interaction with this avirulence protein. That triggers a defense system including the hypersensitive response, which restricts the pathogen growth.</text>
</comment>
<evidence type="ECO:0000256" key="8">
    <source>
        <dbReference type="ARBA" id="ARBA00022741"/>
    </source>
</evidence>
<keyword evidence="5" id="KW-0433">Leucine-rich repeat</keyword>
<feature type="domain" description="NB-ARC" evidence="11">
    <location>
        <begin position="240"/>
        <end position="345"/>
    </location>
</feature>
<evidence type="ECO:0000256" key="10">
    <source>
        <dbReference type="ARBA" id="ARBA00022840"/>
    </source>
</evidence>
<evidence type="ECO:0000256" key="7">
    <source>
        <dbReference type="ARBA" id="ARBA00022737"/>
    </source>
</evidence>
<sequence length="1172" mass="133814">MAYPAVVSLKQTIYHLLNSSHISILSPSRQALQDAHKQLIFMQKALTRSIDSNCGSMKRNKLSALDTQMREAAHQLQDSLESHTSNLFLSIPQDIPYPLNIDLKELRQEITSFTVAAKKLEKNYNQELENPYSDDDIDDNSAAIVTNSVEKMVGLSDAIADMKDHILRITRPDYFGVYVFFGDAGNGRSMVARGVYDAVCIGGDHRTFDGSAWLRIVPTYLLRHIFLNIIGRINRIAGRGRSFDCGAWVKIGPRYELRQILANIIAQINCIDQNLNFLSSELGEVELGKHLGASLKGRRYVVALDDVRDTEILAWLRRWFPEQNNGSILLLTTGVIEVAKFDDSFFQFEIPVVLNEAISWRCIKGLIESRGWVFTAAFEEAGKKIAENCRGYRLVVAKVMVALLRSEKSLNMWNKLAADKDDPIFTVDDEILEVSEIKKRLPEENVRECDFMFDVSTLINRVKENLYPKRYFLPMGIMTIYGMAGLGKTTLIRNIFEDSSILDCFDHRVWVNIGQKYQSKEILVDILHQIYPHIDKRFIKEDTKFVKDLCTQLSHKKCLIVLDDLWSQEPVHFLKKSIPNIKGELVVTTRLLKVGFFGPCDRAYKLRLLNKEESWDLLREKVFIEERCPSQLEMIGKKIAENCEGLPLLIIAVAAILSKSEKTLEHCNMVAEKNNPDVMSAQSEISKGLLPSYEALPQQLKVCFLYMGVFPRNHEIPTSTLMKLWFADGFIEPIFSETTKDFASKCLKELDESSMVMVQKGSDLETNKSCILHSVYWHLSCNIARKSKFFHAIDNYVDKSTKSLNGQRRLCIRKSILLGIKDVYDTMASASASRALLCTGPLHQYPVPLCFGSRLLKIIEALGIRLYEFPDEVVKQIHIRYIALTCNGNVPPSISKLWSLQFLIVRQYLSIKNSKSSSYLPNEIWDMKELKHLQVSGSKLPYPSCEALLPNLSSLLDVSVHNCEKEILKRIPNVKKLGIQIELEPDEKRNPLHNLNFIANLCKLESLTCVVVNPELGPDFISPPAPCSMFPLSLKKLCLSGLGYPWEYMNIIGNLPNLKVLKLQCHAFQGPFWQIGYTEFPKLKFLSIEDTDLVHWDIIFPSAYFLQHISIKHCYNLEKLPSSLIDSVQMVEVIDCHPLAINWAKKMKEENWEIRKMKSLELRIQCSWNDEK</sequence>
<evidence type="ECO:0000256" key="4">
    <source>
        <dbReference type="ARBA" id="ARBA00022490"/>
    </source>
</evidence>
<evidence type="ECO:0000256" key="5">
    <source>
        <dbReference type="ARBA" id="ARBA00022614"/>
    </source>
</evidence>
<keyword evidence="10" id="KW-0067">ATP-binding</keyword>
<proteinExistence type="inferred from homology"/>
<evidence type="ECO:0000259" key="11">
    <source>
        <dbReference type="Pfam" id="PF00931"/>
    </source>
</evidence>
<dbReference type="InterPro" id="IPR036388">
    <property type="entry name" value="WH-like_DNA-bd_sf"/>
</dbReference>
<dbReference type="InterPro" id="IPR032675">
    <property type="entry name" value="LRR_dom_sf"/>
</dbReference>
<keyword evidence="4" id="KW-0963">Cytoplasm</keyword>
<evidence type="ECO:0000256" key="9">
    <source>
        <dbReference type="ARBA" id="ARBA00022821"/>
    </source>
</evidence>
<dbReference type="InterPro" id="IPR002182">
    <property type="entry name" value="NB-ARC"/>
</dbReference>
<dbReference type="AlphaFoldDB" id="A0ABD1I552"/>
<comment type="caution">
    <text evidence="14">The sequence shown here is derived from an EMBL/GenBank/DDBJ whole genome shotgun (WGS) entry which is preliminary data.</text>
</comment>
<name>A0ABD1I552_SALDI</name>
<dbReference type="InterPro" id="IPR058922">
    <property type="entry name" value="WHD_DRP"/>
</dbReference>
<comment type="similarity">
    <text evidence="3">Belongs to the disease resistance NB-LRR family.</text>
</comment>
<dbReference type="Gene3D" id="3.80.10.10">
    <property type="entry name" value="Ribonuclease Inhibitor"/>
    <property type="match status" value="1"/>
</dbReference>
<dbReference type="EMBL" id="JBEAFC010000003">
    <property type="protein sequence ID" value="KAL1563854.1"/>
    <property type="molecule type" value="Genomic_DNA"/>
</dbReference>
<dbReference type="GO" id="GO:0006952">
    <property type="term" value="P:defense response"/>
    <property type="evidence" value="ECO:0007669"/>
    <property type="project" value="UniProtKB-KW"/>
</dbReference>
<dbReference type="PRINTS" id="PR00364">
    <property type="entry name" value="DISEASERSIST"/>
</dbReference>
<dbReference type="SUPFAM" id="SSF52058">
    <property type="entry name" value="L domain-like"/>
    <property type="match status" value="1"/>
</dbReference>
<evidence type="ECO:0000259" key="12">
    <source>
        <dbReference type="Pfam" id="PF23559"/>
    </source>
</evidence>
<dbReference type="InterPro" id="IPR027417">
    <property type="entry name" value="P-loop_NTPase"/>
</dbReference>
<dbReference type="PANTHER" id="PTHR23155:SF1152">
    <property type="entry name" value="AAA+ ATPASE DOMAIN-CONTAINING PROTEIN"/>
    <property type="match status" value="1"/>
</dbReference>
<dbReference type="Gene3D" id="1.20.5.4130">
    <property type="match status" value="1"/>
</dbReference>
<dbReference type="Gene3D" id="3.40.50.300">
    <property type="entry name" value="P-loop containing nucleotide triphosphate hydrolases"/>
    <property type="match status" value="2"/>
</dbReference>
<evidence type="ECO:0000259" key="13">
    <source>
        <dbReference type="Pfam" id="PF23598"/>
    </source>
</evidence>
<feature type="domain" description="NB-ARC" evidence="11">
    <location>
        <begin position="457"/>
        <end position="626"/>
    </location>
</feature>
<keyword evidence="9" id="KW-0611">Plant defense</keyword>
<evidence type="ECO:0000256" key="3">
    <source>
        <dbReference type="ARBA" id="ARBA00008894"/>
    </source>
</evidence>
<dbReference type="Gene3D" id="1.10.8.430">
    <property type="entry name" value="Helical domain of apoptotic protease-activating factors"/>
    <property type="match status" value="1"/>
</dbReference>
<evidence type="ECO:0000256" key="2">
    <source>
        <dbReference type="ARBA" id="ARBA00004496"/>
    </source>
</evidence>
<dbReference type="Proteomes" id="UP001567538">
    <property type="component" value="Unassembled WGS sequence"/>
</dbReference>
<dbReference type="InterPro" id="IPR044974">
    <property type="entry name" value="Disease_R_plants"/>
</dbReference>
<dbReference type="Pfam" id="PF23559">
    <property type="entry name" value="WHD_DRP"/>
    <property type="match status" value="1"/>
</dbReference>
<reference evidence="14 15" key="1">
    <citation type="submission" date="2024-06" db="EMBL/GenBank/DDBJ databases">
        <title>A chromosome level genome sequence of Diviner's sage (Salvia divinorum).</title>
        <authorList>
            <person name="Ford S.A."/>
            <person name="Ro D.-K."/>
            <person name="Ness R.W."/>
            <person name="Phillips M.A."/>
        </authorList>
    </citation>
    <scope>NUCLEOTIDE SEQUENCE [LARGE SCALE GENOMIC DNA]</scope>
    <source>
        <strain evidence="14">SAF-2024a</strain>
        <tissue evidence="14">Leaf</tissue>
    </source>
</reference>
<gene>
    <name evidence="14" type="ORF">AAHA92_06275</name>
</gene>
<keyword evidence="15" id="KW-1185">Reference proteome</keyword>
<comment type="subcellular location">
    <subcellularLocation>
        <location evidence="2">Cytoplasm</location>
    </subcellularLocation>
</comment>
<protein>
    <submittedName>
        <fullName evidence="14">Late blight resistance protein R1A-10 isoform X1</fullName>
    </submittedName>
</protein>
<keyword evidence="8" id="KW-0547">Nucleotide-binding</keyword>
<dbReference type="SUPFAM" id="SSF52540">
    <property type="entry name" value="P-loop containing nucleoside triphosphate hydrolases"/>
    <property type="match status" value="2"/>
</dbReference>
<evidence type="ECO:0000256" key="6">
    <source>
        <dbReference type="ARBA" id="ARBA00022667"/>
    </source>
</evidence>
<evidence type="ECO:0000256" key="1">
    <source>
        <dbReference type="ARBA" id="ARBA00002074"/>
    </source>
</evidence>
<dbReference type="PANTHER" id="PTHR23155">
    <property type="entry name" value="DISEASE RESISTANCE PROTEIN RP"/>
    <property type="match status" value="1"/>
</dbReference>
<dbReference type="Pfam" id="PF00931">
    <property type="entry name" value="NB-ARC"/>
    <property type="match status" value="2"/>
</dbReference>
<dbReference type="InterPro" id="IPR042197">
    <property type="entry name" value="Apaf_helical"/>
</dbReference>
<accession>A0ABD1I552</accession>
<evidence type="ECO:0000313" key="15">
    <source>
        <dbReference type="Proteomes" id="UP001567538"/>
    </source>
</evidence>
<feature type="domain" description="Disease resistance protein winged helix" evidence="12">
    <location>
        <begin position="709"/>
        <end position="775"/>
    </location>
</feature>
<dbReference type="InterPro" id="IPR055414">
    <property type="entry name" value="LRR_R13L4/SHOC2-like"/>
</dbReference>
<keyword evidence="7" id="KW-0677">Repeat</keyword>
<dbReference type="Gene3D" id="1.10.10.10">
    <property type="entry name" value="Winged helix-like DNA-binding domain superfamily/Winged helix DNA-binding domain"/>
    <property type="match status" value="1"/>
</dbReference>
<keyword evidence="6" id="KW-0381">Hypersensitive response</keyword>
<evidence type="ECO:0000313" key="14">
    <source>
        <dbReference type="EMBL" id="KAL1563854.1"/>
    </source>
</evidence>
<feature type="domain" description="Disease resistance R13L4/SHOC-2-like LRR" evidence="13">
    <location>
        <begin position="872"/>
        <end position="1100"/>
    </location>
</feature>
<organism evidence="14 15">
    <name type="scientific">Salvia divinorum</name>
    <name type="common">Maria pastora</name>
    <name type="synonym">Diviner's sage</name>
    <dbReference type="NCBI Taxonomy" id="28513"/>
    <lineage>
        <taxon>Eukaryota</taxon>
        <taxon>Viridiplantae</taxon>
        <taxon>Streptophyta</taxon>
        <taxon>Embryophyta</taxon>
        <taxon>Tracheophyta</taxon>
        <taxon>Spermatophyta</taxon>
        <taxon>Magnoliopsida</taxon>
        <taxon>eudicotyledons</taxon>
        <taxon>Gunneridae</taxon>
        <taxon>Pentapetalae</taxon>
        <taxon>asterids</taxon>
        <taxon>lamiids</taxon>
        <taxon>Lamiales</taxon>
        <taxon>Lamiaceae</taxon>
        <taxon>Nepetoideae</taxon>
        <taxon>Mentheae</taxon>
        <taxon>Salviinae</taxon>
        <taxon>Salvia</taxon>
        <taxon>Salvia subgen. Calosphace</taxon>
    </lineage>
</organism>
<dbReference type="Pfam" id="PF23598">
    <property type="entry name" value="LRR_14"/>
    <property type="match status" value="1"/>
</dbReference>
<dbReference type="GO" id="GO:0051707">
    <property type="term" value="P:response to other organism"/>
    <property type="evidence" value="ECO:0007669"/>
    <property type="project" value="UniProtKB-ARBA"/>
</dbReference>